<accession>A0A6A4PRX5</accession>
<evidence type="ECO:0000313" key="2">
    <source>
        <dbReference type="Proteomes" id="UP000447434"/>
    </source>
</evidence>
<dbReference type="EMBL" id="WOCE01000011">
    <property type="protein sequence ID" value="KAE9604260.1"/>
    <property type="molecule type" value="Genomic_DNA"/>
</dbReference>
<sequence>MYVGMDSVNIASLTGLTLSFLIALLIAFAKDMVMYSFRLYNVPPSTIMGSCRGCSSIQLPFGLFLCLLSEAKQHRKTGACIIRKSFLIYLYVSDMIFPKNDPIAL</sequence>
<gene>
    <name evidence="1" type="ORF">Lalb_Chr11g0069471</name>
</gene>
<reference evidence="2" key="1">
    <citation type="journal article" date="2020" name="Nat. Commun.">
        <title>Genome sequence of the cluster root forming white lupin.</title>
        <authorList>
            <person name="Hufnagel B."/>
            <person name="Marques A."/>
            <person name="Soriano A."/>
            <person name="Marques L."/>
            <person name="Divol F."/>
            <person name="Doumas P."/>
            <person name="Sallet E."/>
            <person name="Mancinotti D."/>
            <person name="Carrere S."/>
            <person name="Marande W."/>
            <person name="Arribat S."/>
            <person name="Keller J."/>
            <person name="Huneau C."/>
            <person name="Blein T."/>
            <person name="Aime D."/>
            <person name="Laguerre M."/>
            <person name="Taylor J."/>
            <person name="Schubert V."/>
            <person name="Nelson M."/>
            <person name="Geu-Flores F."/>
            <person name="Crespi M."/>
            <person name="Gallardo-Guerrero K."/>
            <person name="Delaux P.-M."/>
            <person name="Salse J."/>
            <person name="Berges H."/>
            <person name="Guyot R."/>
            <person name="Gouzy J."/>
            <person name="Peret B."/>
        </authorList>
    </citation>
    <scope>NUCLEOTIDE SEQUENCE [LARGE SCALE GENOMIC DNA]</scope>
    <source>
        <strain evidence="2">cv. Amiga</strain>
    </source>
</reference>
<name>A0A6A4PRX5_LUPAL</name>
<keyword evidence="2" id="KW-1185">Reference proteome</keyword>
<dbReference type="Proteomes" id="UP000447434">
    <property type="component" value="Chromosome 11"/>
</dbReference>
<organism evidence="1 2">
    <name type="scientific">Lupinus albus</name>
    <name type="common">White lupine</name>
    <name type="synonym">Lupinus termis</name>
    <dbReference type="NCBI Taxonomy" id="3870"/>
    <lineage>
        <taxon>Eukaryota</taxon>
        <taxon>Viridiplantae</taxon>
        <taxon>Streptophyta</taxon>
        <taxon>Embryophyta</taxon>
        <taxon>Tracheophyta</taxon>
        <taxon>Spermatophyta</taxon>
        <taxon>Magnoliopsida</taxon>
        <taxon>eudicotyledons</taxon>
        <taxon>Gunneridae</taxon>
        <taxon>Pentapetalae</taxon>
        <taxon>rosids</taxon>
        <taxon>fabids</taxon>
        <taxon>Fabales</taxon>
        <taxon>Fabaceae</taxon>
        <taxon>Papilionoideae</taxon>
        <taxon>50 kb inversion clade</taxon>
        <taxon>genistoids sensu lato</taxon>
        <taxon>core genistoids</taxon>
        <taxon>Genisteae</taxon>
        <taxon>Lupinus</taxon>
    </lineage>
</organism>
<dbReference type="AlphaFoldDB" id="A0A6A4PRX5"/>
<evidence type="ECO:0000313" key="1">
    <source>
        <dbReference type="EMBL" id="KAE9604260.1"/>
    </source>
</evidence>
<comment type="caution">
    <text evidence="1">The sequence shown here is derived from an EMBL/GenBank/DDBJ whole genome shotgun (WGS) entry which is preliminary data.</text>
</comment>
<proteinExistence type="predicted"/>
<protein>
    <submittedName>
        <fullName evidence="1">Uncharacterized protein</fullName>
    </submittedName>
</protein>